<feature type="compositionally biased region" description="Acidic residues" evidence="1">
    <location>
        <begin position="1"/>
        <end position="24"/>
    </location>
</feature>
<dbReference type="SUPFAM" id="SSF53300">
    <property type="entry name" value="vWA-like"/>
    <property type="match status" value="1"/>
</dbReference>
<evidence type="ECO:0000313" key="3">
    <source>
        <dbReference type="EMBL" id="BBU22783.1"/>
    </source>
</evidence>
<sequence>MPEPEDSAAEPSDELTDDYLGSDDDTGRHLVSGPDTAGYPPRPSYARYAGAARDDYPEDFVDDAFDDVSDDVFDDVVERGEPGGAYPGEPDADYPDFSRAGQPAAATPPPTGGGHRSQWRGGHRSEGGRRGVSIGVVAALVVVVVVVATVILWRFFGDALSHRSHTAATRCIGAKENVAVIADASIADRVQQFGDRYNESATPVGDHCMQVSVKPASSDAVVNGFIGNWPAELGDRPALWVPGSSVSAARLAAAVGQQTISDSRSLVTSPVLIAVRPELQRALSGQSWASLPGLQTKPDALTGLHLPGWGSLRLALPLSGNSDAAYLAAEAVAAASAPPGAAATAGSGAVRMLVDGQPKLADNSLTEAMNALLQPGDPASAPVHAVVTTEQQLFQRGQSGDASGALSSWLPPGPAAVADYPTVLLSGSWLSQEQVTAASAFARFMHKPDQLAELAKAGFRVQGVQPPKSDVTSFAPLSSTLKVGDDALRATLANTLTTPAGGPVATIMLEQSMTTEEGGKTRLANVVVALNNRIRALPPTSAVGLWTFDGKEGRTEVSTGPLDDPVNGQPRSAALSAALDKQYSTPGGAVSFTTLRLVYNDAVANFRAGQTNSVLVITAGPHTDQTLDGPGLQEFIRRSVDPAKPIAVNIIDFGTDPDRPTWEAVARLSGGSYQNLPTSASPDLATAITTFLS</sequence>
<proteinExistence type="predicted"/>
<dbReference type="KEGG" id="mxe:MYXE_25730"/>
<evidence type="ECO:0000256" key="1">
    <source>
        <dbReference type="SAM" id="MobiDB-lite"/>
    </source>
</evidence>
<dbReference type="EMBL" id="AP022314">
    <property type="protein sequence ID" value="BBU22783.1"/>
    <property type="molecule type" value="Genomic_DNA"/>
</dbReference>
<reference evidence="3 4" key="1">
    <citation type="submission" date="2019-12" db="EMBL/GenBank/DDBJ databases">
        <title>Complete genome sequence of Mycolicibacterium xenopi str. JCM15661T.</title>
        <authorList>
            <person name="Yoshida M."/>
            <person name="Fukano H."/>
            <person name="Asakura T."/>
            <person name="Hoshino Y."/>
        </authorList>
    </citation>
    <scope>NUCLEOTIDE SEQUENCE [LARGE SCALE GENOMIC DNA]</scope>
    <source>
        <strain evidence="3 4">JCM 15661T</strain>
    </source>
</reference>
<keyword evidence="2" id="KW-1133">Transmembrane helix</keyword>
<dbReference type="AlphaFoldDB" id="A0AAD1H0D7"/>
<feature type="transmembrane region" description="Helical" evidence="2">
    <location>
        <begin position="132"/>
        <end position="156"/>
    </location>
</feature>
<keyword evidence="2" id="KW-0812">Transmembrane</keyword>
<evidence type="ECO:0000313" key="4">
    <source>
        <dbReference type="Proteomes" id="UP000464624"/>
    </source>
</evidence>
<accession>A0AAD1H0D7</accession>
<organism evidence="3 4">
    <name type="scientific">Mycobacterium xenopi</name>
    <dbReference type="NCBI Taxonomy" id="1789"/>
    <lineage>
        <taxon>Bacteria</taxon>
        <taxon>Bacillati</taxon>
        <taxon>Actinomycetota</taxon>
        <taxon>Actinomycetes</taxon>
        <taxon>Mycobacteriales</taxon>
        <taxon>Mycobacteriaceae</taxon>
        <taxon>Mycobacterium</taxon>
    </lineage>
</organism>
<feature type="region of interest" description="Disordered" evidence="1">
    <location>
        <begin position="1"/>
        <end position="126"/>
    </location>
</feature>
<evidence type="ECO:0008006" key="5">
    <source>
        <dbReference type="Google" id="ProtNLM"/>
    </source>
</evidence>
<name>A0AAD1H0D7_MYCXE</name>
<dbReference type="Proteomes" id="UP000464624">
    <property type="component" value="Chromosome"/>
</dbReference>
<dbReference type="Gene3D" id="3.40.50.410">
    <property type="entry name" value="von Willebrand factor, type A domain"/>
    <property type="match status" value="1"/>
</dbReference>
<dbReference type="Pfam" id="PF13531">
    <property type="entry name" value="SBP_bac_11"/>
    <property type="match status" value="1"/>
</dbReference>
<feature type="compositionally biased region" description="Acidic residues" evidence="1">
    <location>
        <begin position="56"/>
        <end position="75"/>
    </location>
</feature>
<protein>
    <recommendedName>
        <fullName evidence="5">von Willebrand factor, type A</fullName>
    </recommendedName>
</protein>
<gene>
    <name evidence="3" type="ORF">MYXE_25730</name>
</gene>
<dbReference type="InterPro" id="IPR036465">
    <property type="entry name" value="vWFA_dom_sf"/>
</dbReference>
<keyword evidence="2" id="KW-0472">Membrane</keyword>
<evidence type="ECO:0000256" key="2">
    <source>
        <dbReference type="SAM" id="Phobius"/>
    </source>
</evidence>